<dbReference type="PANTHER" id="PTHR21240">
    <property type="entry name" value="2-AMINO-3-CARBOXYLMUCONATE-6-SEMIALDEHYDE DECARBOXYLASE"/>
    <property type="match status" value="1"/>
</dbReference>
<keyword evidence="6" id="KW-1185">Reference proteome</keyword>
<dbReference type="SUPFAM" id="SSF51556">
    <property type="entry name" value="Metallo-dependent hydrolases"/>
    <property type="match status" value="1"/>
</dbReference>
<dbReference type="GO" id="GO:0019748">
    <property type="term" value="P:secondary metabolic process"/>
    <property type="evidence" value="ECO:0007669"/>
    <property type="project" value="TreeGrafter"/>
</dbReference>
<feature type="domain" description="Amidohydrolase-related" evidence="4">
    <location>
        <begin position="5"/>
        <end position="312"/>
    </location>
</feature>
<dbReference type="GO" id="GO:0016787">
    <property type="term" value="F:hydrolase activity"/>
    <property type="evidence" value="ECO:0007669"/>
    <property type="project" value="InterPro"/>
</dbReference>
<protein>
    <submittedName>
        <fullName evidence="5">Amidohydrolase 2</fullName>
    </submittedName>
</protein>
<dbReference type="Proteomes" id="UP000799118">
    <property type="component" value="Unassembled WGS sequence"/>
</dbReference>
<dbReference type="PANTHER" id="PTHR21240:SF28">
    <property type="entry name" value="ISO-OROTATE DECARBOXYLASE (EUROFUNG)"/>
    <property type="match status" value="1"/>
</dbReference>
<name>A0A6A4HQT2_9AGAR</name>
<evidence type="ECO:0000256" key="3">
    <source>
        <dbReference type="RuleBase" id="RU366045"/>
    </source>
</evidence>
<dbReference type="InterPro" id="IPR032465">
    <property type="entry name" value="ACMSD"/>
</dbReference>
<dbReference type="OrthoDB" id="2832284at2759"/>
<dbReference type="Gene3D" id="3.20.20.140">
    <property type="entry name" value="Metal-dependent hydrolases"/>
    <property type="match status" value="1"/>
</dbReference>
<dbReference type="GO" id="GO:0016831">
    <property type="term" value="F:carboxy-lyase activity"/>
    <property type="evidence" value="ECO:0007669"/>
    <property type="project" value="UniProtKB-KW"/>
</dbReference>
<evidence type="ECO:0000256" key="2">
    <source>
        <dbReference type="ARBA" id="ARBA00023239"/>
    </source>
</evidence>
<keyword evidence="1 3" id="KW-0210">Decarboxylase</keyword>
<evidence type="ECO:0000313" key="6">
    <source>
        <dbReference type="Proteomes" id="UP000799118"/>
    </source>
</evidence>
<dbReference type="Pfam" id="PF04909">
    <property type="entry name" value="Amidohydro_2"/>
    <property type="match status" value="1"/>
</dbReference>
<dbReference type="GO" id="GO:0005737">
    <property type="term" value="C:cytoplasm"/>
    <property type="evidence" value="ECO:0007669"/>
    <property type="project" value="TreeGrafter"/>
</dbReference>
<comment type="similarity">
    <text evidence="3">Belongs to the metallo-dependent hydrolases superfamily.</text>
</comment>
<evidence type="ECO:0000313" key="5">
    <source>
        <dbReference type="EMBL" id="KAE9400071.1"/>
    </source>
</evidence>
<evidence type="ECO:0000259" key="4">
    <source>
        <dbReference type="Pfam" id="PF04909"/>
    </source>
</evidence>
<gene>
    <name evidence="5" type="ORF">BT96DRAFT_857766</name>
</gene>
<reference evidence="5" key="1">
    <citation type="journal article" date="2019" name="Environ. Microbiol.">
        <title>Fungal ecological strategies reflected in gene transcription - a case study of two litter decomposers.</title>
        <authorList>
            <person name="Barbi F."/>
            <person name="Kohler A."/>
            <person name="Barry K."/>
            <person name="Baskaran P."/>
            <person name="Daum C."/>
            <person name="Fauchery L."/>
            <person name="Ihrmark K."/>
            <person name="Kuo A."/>
            <person name="LaButti K."/>
            <person name="Lipzen A."/>
            <person name="Morin E."/>
            <person name="Grigoriev I.V."/>
            <person name="Henrissat B."/>
            <person name="Lindahl B."/>
            <person name="Martin F."/>
        </authorList>
    </citation>
    <scope>NUCLEOTIDE SEQUENCE</scope>
    <source>
        <strain evidence="5">JB14</strain>
    </source>
</reference>
<proteinExistence type="inferred from homology"/>
<dbReference type="EMBL" id="ML769461">
    <property type="protein sequence ID" value="KAE9400071.1"/>
    <property type="molecule type" value="Genomic_DNA"/>
</dbReference>
<dbReference type="InterPro" id="IPR032466">
    <property type="entry name" value="Metal_Hydrolase"/>
</dbReference>
<organism evidence="5 6">
    <name type="scientific">Gymnopus androsaceus JB14</name>
    <dbReference type="NCBI Taxonomy" id="1447944"/>
    <lineage>
        <taxon>Eukaryota</taxon>
        <taxon>Fungi</taxon>
        <taxon>Dikarya</taxon>
        <taxon>Basidiomycota</taxon>
        <taxon>Agaricomycotina</taxon>
        <taxon>Agaricomycetes</taxon>
        <taxon>Agaricomycetidae</taxon>
        <taxon>Agaricales</taxon>
        <taxon>Marasmiineae</taxon>
        <taxon>Omphalotaceae</taxon>
        <taxon>Gymnopus</taxon>
    </lineage>
</organism>
<evidence type="ECO:0000256" key="1">
    <source>
        <dbReference type="ARBA" id="ARBA00022793"/>
    </source>
</evidence>
<sequence>MTPWIDIHAHFSPPISESENLSRWHARRSECFMVPLPNQFLWDARRTLDYMDRAGITMQMLSNIPTTSLSALQASNDFAASLVAQYPTRFGFLAALPTDDPEACLAEISRCADGEGINGVKADGFAVTAAYKGTALLSSPSLDDVWAELDRRKAGVFCHPWAQGPANFGRPAPLIEVAFETTRVAVDLLYSAHFRRHPNVKLCLAHCGGALPALSGRLLALGTEAWVPNPNGMTKEEMEEQLRALYLDTAGNTLQPGLGLVGHKHIIYGSDCGVPCTTEATAEANRQSLLAFEGLTKEEIEEIGQNALRLFPRVKERLGL</sequence>
<dbReference type="AlphaFoldDB" id="A0A6A4HQT2"/>
<accession>A0A6A4HQT2</accession>
<dbReference type="InterPro" id="IPR006680">
    <property type="entry name" value="Amidohydro-rel"/>
</dbReference>
<keyword evidence="2 3" id="KW-0456">Lyase</keyword>